<proteinExistence type="predicted"/>
<dbReference type="AlphaFoldDB" id="T0R1I2"/>
<dbReference type="RefSeq" id="XP_008620733.1">
    <property type="nucleotide sequence ID" value="XM_008622511.1"/>
</dbReference>
<dbReference type="GeneID" id="19957034"/>
<gene>
    <name evidence="3" type="ORF">SDRG_16307</name>
</gene>
<name>T0R1I2_SAPDV</name>
<dbReference type="EMBL" id="JH767253">
    <property type="protein sequence ID" value="EQC25858.1"/>
    <property type="molecule type" value="Genomic_DNA"/>
</dbReference>
<dbReference type="InParanoid" id="T0R1I2"/>
<feature type="compositionally biased region" description="Basic residues" evidence="1">
    <location>
        <begin position="81"/>
        <end position="90"/>
    </location>
</feature>
<feature type="region of interest" description="Disordered" evidence="1">
    <location>
        <begin position="208"/>
        <end position="230"/>
    </location>
</feature>
<feature type="compositionally biased region" description="Low complexity" evidence="1">
    <location>
        <begin position="210"/>
        <end position="223"/>
    </location>
</feature>
<keyword evidence="2" id="KW-1133">Transmembrane helix</keyword>
<keyword evidence="2" id="KW-0472">Membrane</keyword>
<evidence type="ECO:0000256" key="2">
    <source>
        <dbReference type="SAM" id="Phobius"/>
    </source>
</evidence>
<evidence type="ECO:0000313" key="3">
    <source>
        <dbReference type="EMBL" id="EQC25858.1"/>
    </source>
</evidence>
<reference evidence="3 4" key="1">
    <citation type="submission" date="2012-04" db="EMBL/GenBank/DDBJ databases">
        <title>The Genome Sequence of Saprolegnia declina VS20.</title>
        <authorList>
            <consortium name="The Broad Institute Genome Sequencing Platform"/>
            <person name="Russ C."/>
            <person name="Nusbaum C."/>
            <person name="Tyler B."/>
            <person name="van West P."/>
            <person name="Dieguez-Uribeondo J."/>
            <person name="de Bruijn I."/>
            <person name="Tripathy S."/>
            <person name="Jiang R."/>
            <person name="Young S.K."/>
            <person name="Zeng Q."/>
            <person name="Gargeya S."/>
            <person name="Fitzgerald M."/>
            <person name="Haas B."/>
            <person name="Abouelleil A."/>
            <person name="Alvarado L."/>
            <person name="Arachchi H.M."/>
            <person name="Berlin A."/>
            <person name="Chapman S.B."/>
            <person name="Goldberg J."/>
            <person name="Griggs A."/>
            <person name="Gujja S."/>
            <person name="Hansen M."/>
            <person name="Howarth C."/>
            <person name="Imamovic A."/>
            <person name="Larimer J."/>
            <person name="McCowen C."/>
            <person name="Montmayeur A."/>
            <person name="Murphy C."/>
            <person name="Neiman D."/>
            <person name="Pearson M."/>
            <person name="Priest M."/>
            <person name="Roberts A."/>
            <person name="Saif S."/>
            <person name="Shea T."/>
            <person name="Sisk P."/>
            <person name="Sykes S."/>
            <person name="Wortman J."/>
            <person name="Nusbaum C."/>
            <person name="Birren B."/>
        </authorList>
    </citation>
    <scope>NUCLEOTIDE SEQUENCE [LARGE SCALE GENOMIC DNA]</scope>
    <source>
        <strain evidence="3 4">VS20</strain>
    </source>
</reference>
<accession>T0R1I2</accession>
<feature type="transmembrane region" description="Helical" evidence="2">
    <location>
        <begin position="286"/>
        <end position="311"/>
    </location>
</feature>
<evidence type="ECO:0000256" key="1">
    <source>
        <dbReference type="SAM" id="MobiDB-lite"/>
    </source>
</evidence>
<dbReference type="OrthoDB" id="79854at2759"/>
<dbReference type="OMA" id="HMEMASK"/>
<dbReference type="VEuPathDB" id="FungiDB:SDRG_16307"/>
<keyword evidence="2" id="KW-0812">Transmembrane</keyword>
<dbReference type="Proteomes" id="UP000030762">
    <property type="component" value="Unassembled WGS sequence"/>
</dbReference>
<evidence type="ECO:0000313" key="4">
    <source>
        <dbReference type="Proteomes" id="UP000030762"/>
    </source>
</evidence>
<feature type="region of interest" description="Disordered" evidence="1">
    <location>
        <begin position="20"/>
        <end position="95"/>
    </location>
</feature>
<keyword evidence="4" id="KW-1185">Reference proteome</keyword>
<protein>
    <submittedName>
        <fullName evidence="3">Uncharacterized protein</fullName>
    </submittedName>
</protein>
<sequence length="333" mass="38166">MRSAQDEQKWLRAIDARIEQLHEQSPATPAKFPSALPTIPESPPVDDDRTPTRRPPVHPSRPDVDASSIDDRSSLKDLTGVRRRPPRPRAPRMPAEVLEHMEMASKVVHEIGQENLSGPEKTLEFIRELGERKRRALARRQARWREEHATESARLEAQQHEIFEEIEHQQFQRVSEYEEALDSLARKYDRLLDDVHAKDSIITELTQKASSSPVRVHPSVSQSEPEEDPMDALNDAVSDIISEADVKGEGGNRFGHPHIEAMLIFVQETYEDLRRQYPRLDASVDVASWVLLLLLLVYASYGLCACMWTTVELRDERLIRDLVVTLRRQVSTQ</sequence>
<organism evidence="3 4">
    <name type="scientific">Saprolegnia diclina (strain VS20)</name>
    <dbReference type="NCBI Taxonomy" id="1156394"/>
    <lineage>
        <taxon>Eukaryota</taxon>
        <taxon>Sar</taxon>
        <taxon>Stramenopiles</taxon>
        <taxon>Oomycota</taxon>
        <taxon>Saprolegniomycetes</taxon>
        <taxon>Saprolegniales</taxon>
        <taxon>Saprolegniaceae</taxon>
        <taxon>Saprolegnia</taxon>
    </lineage>
</organism>
<feature type="compositionally biased region" description="Basic and acidic residues" evidence="1">
    <location>
        <begin position="60"/>
        <end position="75"/>
    </location>
</feature>